<dbReference type="CDD" id="cd17541">
    <property type="entry name" value="REC_CheB-like"/>
    <property type="match status" value="1"/>
</dbReference>
<keyword evidence="1 5" id="KW-0963">Cytoplasm</keyword>
<comment type="catalytic activity">
    <reaction evidence="4 5">
        <text>[protein]-L-glutamate 5-O-methyl ester + H2O = L-glutamyl-[protein] + methanol + H(+)</text>
        <dbReference type="Rhea" id="RHEA:23236"/>
        <dbReference type="Rhea" id="RHEA-COMP:10208"/>
        <dbReference type="Rhea" id="RHEA-COMP:10311"/>
        <dbReference type="ChEBI" id="CHEBI:15377"/>
        <dbReference type="ChEBI" id="CHEBI:15378"/>
        <dbReference type="ChEBI" id="CHEBI:17790"/>
        <dbReference type="ChEBI" id="CHEBI:29973"/>
        <dbReference type="ChEBI" id="CHEBI:82795"/>
        <dbReference type="EC" id="3.1.1.61"/>
    </reaction>
</comment>
<dbReference type="Pfam" id="PF01339">
    <property type="entry name" value="CheB_methylest"/>
    <property type="match status" value="1"/>
</dbReference>
<dbReference type="Proteomes" id="UP000002008">
    <property type="component" value="Chromosome"/>
</dbReference>
<feature type="active site" evidence="5 6">
    <location>
        <position position="286"/>
    </location>
</feature>
<feature type="active site" evidence="5 6">
    <location>
        <position position="166"/>
    </location>
</feature>
<dbReference type="RefSeq" id="WP_012256737.1">
    <property type="nucleotide sequence ID" value="NC_010175.1"/>
</dbReference>
<dbReference type="InterPro" id="IPR008248">
    <property type="entry name" value="CheB-like"/>
</dbReference>
<comment type="PTM">
    <text evidence="5">Phosphorylated by CheA. Phosphorylation of the N-terminal regulatory domain activates the methylesterase activity.</text>
</comment>
<dbReference type="STRING" id="324602.Caur_0848"/>
<dbReference type="HOGENOM" id="CLU_000445_51_0_0"/>
<evidence type="ECO:0000256" key="6">
    <source>
        <dbReference type="PROSITE-ProRule" id="PRU00050"/>
    </source>
</evidence>
<dbReference type="PANTHER" id="PTHR42872">
    <property type="entry name" value="PROTEIN-GLUTAMATE METHYLESTERASE/PROTEIN-GLUTAMINE GLUTAMINASE"/>
    <property type="match status" value="1"/>
</dbReference>
<dbReference type="HAMAP" id="MF_00099">
    <property type="entry name" value="CheB_chemtxs"/>
    <property type="match status" value="1"/>
</dbReference>
<evidence type="ECO:0000256" key="7">
    <source>
        <dbReference type="PROSITE-ProRule" id="PRU00169"/>
    </source>
</evidence>
<proteinExistence type="inferred from homology"/>
<dbReference type="FunCoup" id="A9WGY6">
    <property type="interactions" value="136"/>
</dbReference>
<reference evidence="11" key="1">
    <citation type="journal article" date="2011" name="BMC Genomics">
        <title>Complete genome sequence of the filamentous anoxygenic phototrophic bacterium Chloroflexus aurantiacus.</title>
        <authorList>
            <person name="Tang K.H."/>
            <person name="Barry K."/>
            <person name="Chertkov O."/>
            <person name="Dalin E."/>
            <person name="Han C.S."/>
            <person name="Hauser L.J."/>
            <person name="Honchak B.M."/>
            <person name="Karbach L.E."/>
            <person name="Land M.L."/>
            <person name="Lapidus A."/>
            <person name="Larimer F.W."/>
            <person name="Mikhailova N."/>
            <person name="Pitluck S."/>
            <person name="Pierson B.K."/>
            <person name="Blankenship R.E."/>
        </authorList>
    </citation>
    <scope>NUCLEOTIDE SEQUENCE [LARGE SCALE GENOMIC DNA]</scope>
    <source>
        <strain evidence="11">ATCC 29366 / DSM 635 / J-10-fl</strain>
    </source>
</reference>
<dbReference type="InParanoid" id="A9WGY6"/>
<evidence type="ECO:0000259" key="9">
    <source>
        <dbReference type="PROSITE" id="PS50122"/>
    </source>
</evidence>
<dbReference type="Gene3D" id="3.40.50.180">
    <property type="entry name" value="Methylesterase CheB, C-terminal domain"/>
    <property type="match status" value="1"/>
</dbReference>
<evidence type="ECO:0000256" key="5">
    <source>
        <dbReference type="HAMAP-Rule" id="MF_00099"/>
    </source>
</evidence>
<accession>A9WGY6</accession>
<comment type="catalytic activity">
    <reaction evidence="5">
        <text>L-glutaminyl-[protein] + H2O = L-glutamyl-[protein] + NH4(+)</text>
        <dbReference type="Rhea" id="RHEA:16441"/>
        <dbReference type="Rhea" id="RHEA-COMP:10207"/>
        <dbReference type="Rhea" id="RHEA-COMP:10208"/>
        <dbReference type="ChEBI" id="CHEBI:15377"/>
        <dbReference type="ChEBI" id="CHEBI:28938"/>
        <dbReference type="ChEBI" id="CHEBI:29973"/>
        <dbReference type="ChEBI" id="CHEBI:30011"/>
        <dbReference type="EC" id="3.5.1.44"/>
    </reaction>
</comment>
<dbReference type="PIRSF" id="PIRSF000876">
    <property type="entry name" value="RR_chemtxs_CheB"/>
    <property type="match status" value="1"/>
</dbReference>
<comment type="function">
    <text evidence="5">Involved in chemotaxis. Part of a chemotaxis signal transduction system that modulates chemotaxis in response to various stimuli. Catalyzes the demethylation of specific methylglutamate residues introduced into the chemoreceptors (methyl-accepting chemotaxis proteins or MCP) by CheR. Also mediates the irreversible deamidation of specific glutamine residues to glutamic acid.</text>
</comment>
<comment type="similarity">
    <text evidence="5">Belongs to the CheB family.</text>
</comment>
<dbReference type="InterPro" id="IPR035909">
    <property type="entry name" value="CheB_C"/>
</dbReference>
<dbReference type="GO" id="GO:0050568">
    <property type="term" value="F:protein-glutamine glutaminase activity"/>
    <property type="evidence" value="ECO:0000318"/>
    <property type="project" value="GO_Central"/>
</dbReference>
<dbReference type="GO" id="GO:0008984">
    <property type="term" value="F:protein-glutamate methylesterase activity"/>
    <property type="evidence" value="ECO:0000318"/>
    <property type="project" value="GO_Central"/>
</dbReference>
<dbReference type="EC" id="3.1.1.61" evidence="5"/>
<dbReference type="SUPFAM" id="SSF52172">
    <property type="entry name" value="CheY-like"/>
    <property type="match status" value="1"/>
</dbReference>
<protein>
    <recommendedName>
        <fullName evidence="5">Protein-glutamate methylesterase/protein-glutamine glutaminase</fullName>
        <ecNumber evidence="5">3.1.1.61</ecNumber>
        <ecNumber evidence="5">3.5.1.44</ecNumber>
    </recommendedName>
</protein>
<dbReference type="KEGG" id="cau:Caur_0848"/>
<keyword evidence="3 5" id="KW-0378">Hydrolase</keyword>
<organism evidence="10 11">
    <name type="scientific">Chloroflexus aurantiacus (strain ATCC 29366 / DSM 635 / J-10-fl)</name>
    <dbReference type="NCBI Taxonomy" id="324602"/>
    <lineage>
        <taxon>Bacteria</taxon>
        <taxon>Bacillati</taxon>
        <taxon>Chloroflexota</taxon>
        <taxon>Chloroflexia</taxon>
        <taxon>Chloroflexales</taxon>
        <taxon>Chloroflexineae</taxon>
        <taxon>Chloroflexaceae</taxon>
        <taxon>Chloroflexus</taxon>
    </lineage>
</organism>
<dbReference type="EMBL" id="CP000909">
    <property type="protein sequence ID" value="ABY34081.1"/>
    <property type="molecule type" value="Genomic_DNA"/>
</dbReference>
<evidence type="ECO:0000256" key="2">
    <source>
        <dbReference type="ARBA" id="ARBA00022500"/>
    </source>
</evidence>
<dbReference type="AlphaFoldDB" id="A9WGY6"/>
<dbReference type="Gene3D" id="3.40.50.2300">
    <property type="match status" value="1"/>
</dbReference>
<sequence>MSIKEPIRVLLVEDSPSQLQLLRSYLEATPDLVVVGTAINGRDAVQSTLRLHPHVVAMDIHLPVFDGYEATRQIMQQRPTPIVLFSSSTGDAEQRAMAALAAGALAVVRKPSGPVDPASAADRDHLIRTLRLMAGVKVVTRHPPRMTPKQIDQANKEYAILAIAASTGGPAALQTILRDLGSSFPLPIVIAQHVTSGFMRAFADWLASTIPLSVHVVEQETPILPGHVYLPCDDHHLEIVRQHVVTIKRSTPHDRYCPSADHLFSSVAHHYGSRAIGVILTGMGDDGAQGLLELARAGGTTFGQDEASCVVYGMPKMAKVRGAVHHELPLEQLGMAVSAVLGKGGRG</sequence>
<keyword evidence="11" id="KW-1185">Reference proteome</keyword>
<name>A9WGY6_CHLAA</name>
<dbReference type="CDD" id="cd16432">
    <property type="entry name" value="CheB_Rec"/>
    <property type="match status" value="1"/>
</dbReference>
<comment type="domain">
    <text evidence="5">Contains a C-terminal catalytic domain, and an N-terminal region which modulates catalytic activity.</text>
</comment>
<dbReference type="PANTHER" id="PTHR42872:SF6">
    <property type="entry name" value="PROTEIN-GLUTAMATE METHYLESTERASE_PROTEIN-GLUTAMINE GLUTAMINASE"/>
    <property type="match status" value="1"/>
</dbReference>
<feature type="domain" description="Response regulatory" evidence="8">
    <location>
        <begin position="8"/>
        <end position="125"/>
    </location>
</feature>
<dbReference type="EC" id="3.5.1.44" evidence="5"/>
<dbReference type="GO" id="GO:0006935">
    <property type="term" value="P:chemotaxis"/>
    <property type="evidence" value="ECO:0000318"/>
    <property type="project" value="GO_Central"/>
</dbReference>
<keyword evidence="2 5" id="KW-0145">Chemotaxis</keyword>
<dbReference type="SMART" id="SM00448">
    <property type="entry name" value="REC"/>
    <property type="match status" value="1"/>
</dbReference>
<evidence type="ECO:0000313" key="11">
    <source>
        <dbReference type="Proteomes" id="UP000002008"/>
    </source>
</evidence>
<dbReference type="eggNOG" id="COG2201">
    <property type="taxonomic scope" value="Bacteria"/>
</dbReference>
<dbReference type="GO" id="GO:0000156">
    <property type="term" value="F:phosphorelay response regulator activity"/>
    <property type="evidence" value="ECO:0007669"/>
    <property type="project" value="InterPro"/>
</dbReference>
<dbReference type="Pfam" id="PF00072">
    <property type="entry name" value="Response_reg"/>
    <property type="match status" value="1"/>
</dbReference>
<evidence type="ECO:0000256" key="3">
    <source>
        <dbReference type="ARBA" id="ARBA00022801"/>
    </source>
</evidence>
<keyword evidence="5 7" id="KW-0597">Phosphoprotein</keyword>
<dbReference type="InterPro" id="IPR000673">
    <property type="entry name" value="Sig_transdc_resp-reg_Me-estase"/>
</dbReference>
<dbReference type="InterPro" id="IPR001789">
    <property type="entry name" value="Sig_transdc_resp-reg_receiver"/>
</dbReference>
<dbReference type="PROSITE" id="PS50110">
    <property type="entry name" value="RESPONSE_REGULATORY"/>
    <property type="match status" value="1"/>
</dbReference>
<dbReference type="SUPFAM" id="SSF52738">
    <property type="entry name" value="Methylesterase CheB, C-terminal domain"/>
    <property type="match status" value="1"/>
</dbReference>
<dbReference type="GO" id="GO:0007165">
    <property type="term" value="P:signal transduction"/>
    <property type="evidence" value="ECO:0000318"/>
    <property type="project" value="GO_Central"/>
</dbReference>
<feature type="domain" description="CheB-type methylesterase" evidence="9">
    <location>
        <begin position="160"/>
        <end position="344"/>
    </location>
</feature>
<dbReference type="EnsemblBacteria" id="ABY34081">
    <property type="protein sequence ID" value="ABY34081"/>
    <property type="gene ID" value="Caur_0848"/>
</dbReference>
<dbReference type="NCBIfam" id="NF001965">
    <property type="entry name" value="PRK00742.1"/>
    <property type="match status" value="1"/>
</dbReference>
<feature type="active site" evidence="5 6">
    <location>
        <position position="193"/>
    </location>
</feature>
<dbReference type="InterPro" id="IPR011006">
    <property type="entry name" value="CheY-like_superfamily"/>
</dbReference>
<comment type="subcellular location">
    <subcellularLocation>
        <location evidence="5">Cytoplasm</location>
    </subcellularLocation>
</comment>
<evidence type="ECO:0000256" key="1">
    <source>
        <dbReference type="ARBA" id="ARBA00022490"/>
    </source>
</evidence>
<evidence type="ECO:0000313" key="10">
    <source>
        <dbReference type="EMBL" id="ABY34081.1"/>
    </source>
</evidence>
<feature type="modified residue" description="4-aspartylphosphate" evidence="5 7">
    <location>
        <position position="59"/>
    </location>
</feature>
<gene>
    <name evidence="5" type="primary">cheB</name>
    <name evidence="10" type="ordered locus">Caur_0848</name>
</gene>
<evidence type="ECO:0000256" key="4">
    <source>
        <dbReference type="ARBA" id="ARBA00048267"/>
    </source>
</evidence>
<evidence type="ECO:0000259" key="8">
    <source>
        <dbReference type="PROSITE" id="PS50110"/>
    </source>
</evidence>
<dbReference type="GO" id="GO:0005737">
    <property type="term" value="C:cytoplasm"/>
    <property type="evidence" value="ECO:0007669"/>
    <property type="project" value="UniProtKB-SubCell"/>
</dbReference>
<dbReference type="PROSITE" id="PS50122">
    <property type="entry name" value="CHEB"/>
    <property type="match status" value="1"/>
</dbReference>
<dbReference type="PATRIC" id="fig|324602.8.peg.973"/>